<gene>
    <name evidence="1" type="ORF">OG2516_03715</name>
</gene>
<dbReference type="RefSeq" id="WP_007254279.1">
    <property type="nucleotide sequence ID" value="NZ_CH724107.1"/>
</dbReference>
<dbReference type="EMBL" id="AAOT01000010">
    <property type="protein sequence ID" value="EAR51661.1"/>
    <property type="molecule type" value="Genomic_DNA"/>
</dbReference>
<evidence type="ECO:0000313" key="2">
    <source>
        <dbReference type="Proteomes" id="UP000003635"/>
    </source>
</evidence>
<sequence>MSAPAEADHFLVPLLDGGHGLGQVARVEVDGTLDLLLTLRRDADGGPLSDAEIVATPRTPASPFERGIWWRAGYHALPPLGRIDRTLATEWPPLQDPAVIEAFLNACHGLYPWDGFPDPEHFTAMLRPGVAPPPSRTFSRPGTG</sequence>
<dbReference type="HOGENOM" id="CLU_1738649_0_0_5"/>
<evidence type="ECO:0000313" key="1">
    <source>
        <dbReference type="EMBL" id="EAR51661.1"/>
    </source>
</evidence>
<dbReference type="OrthoDB" id="7862257at2"/>
<proteinExistence type="predicted"/>
<dbReference type="AlphaFoldDB" id="Q2CG68"/>
<dbReference type="STRING" id="314256.OG2516_03715"/>
<protein>
    <submittedName>
        <fullName evidence="1">Uncharacterized protein</fullName>
    </submittedName>
</protein>
<accession>Q2CG68</accession>
<organism evidence="1 2">
    <name type="scientific">Oceanicola granulosus (strain ATCC BAA-861 / DSM 15982 / KCTC 12143 / HTCC2516)</name>
    <dbReference type="NCBI Taxonomy" id="314256"/>
    <lineage>
        <taxon>Bacteria</taxon>
        <taxon>Pseudomonadati</taxon>
        <taxon>Pseudomonadota</taxon>
        <taxon>Alphaproteobacteria</taxon>
        <taxon>Rhodobacterales</taxon>
        <taxon>Roseobacteraceae</taxon>
        <taxon>Oceanicola</taxon>
    </lineage>
</organism>
<reference evidence="1 2" key="1">
    <citation type="journal article" date="2010" name="J. Bacteriol.">
        <title>Genome sequences of Oceanicola granulosus HTCC2516(T) and Oceanicola batsensis HTCC2597(TDelta).</title>
        <authorList>
            <person name="Thrash J.C."/>
            <person name="Cho J.C."/>
            <person name="Vergin K.L."/>
            <person name="Giovannoni S.J."/>
        </authorList>
    </citation>
    <scope>NUCLEOTIDE SEQUENCE [LARGE SCALE GENOMIC DNA]</scope>
    <source>
        <strain evidence="2">ATCC BAA-861 / DSM 15982 / KCTC 12143 / HTCC2516</strain>
    </source>
</reference>
<comment type="caution">
    <text evidence="1">The sequence shown here is derived from an EMBL/GenBank/DDBJ whole genome shotgun (WGS) entry which is preliminary data.</text>
</comment>
<name>Q2CG68_OCEGH</name>
<dbReference type="eggNOG" id="ENOG5033NK9">
    <property type="taxonomic scope" value="Bacteria"/>
</dbReference>
<keyword evidence="2" id="KW-1185">Reference proteome</keyword>
<dbReference type="Proteomes" id="UP000003635">
    <property type="component" value="Unassembled WGS sequence"/>
</dbReference>